<dbReference type="PANTHER" id="PTHR43840:SF15">
    <property type="entry name" value="MITOCHONDRIAL METAL TRANSPORTER 1-RELATED"/>
    <property type="match status" value="1"/>
</dbReference>
<evidence type="ECO:0000259" key="8">
    <source>
        <dbReference type="Pfam" id="PF01545"/>
    </source>
</evidence>
<evidence type="ECO:0000256" key="5">
    <source>
        <dbReference type="ARBA" id="ARBA00022989"/>
    </source>
</evidence>
<feature type="transmembrane region" description="Helical" evidence="7">
    <location>
        <begin position="214"/>
        <end position="232"/>
    </location>
</feature>
<feature type="transmembrane region" description="Helical" evidence="7">
    <location>
        <begin position="114"/>
        <end position="132"/>
    </location>
</feature>
<feature type="transmembrane region" description="Helical" evidence="7">
    <location>
        <begin position="45"/>
        <end position="66"/>
    </location>
</feature>
<evidence type="ECO:0000256" key="3">
    <source>
        <dbReference type="ARBA" id="ARBA00022448"/>
    </source>
</evidence>
<evidence type="ECO:0000313" key="11">
    <source>
        <dbReference type="Proteomes" id="UP000219688"/>
    </source>
</evidence>
<dbReference type="GO" id="GO:0015086">
    <property type="term" value="F:cadmium ion transmembrane transporter activity"/>
    <property type="evidence" value="ECO:0007669"/>
    <property type="project" value="TreeGrafter"/>
</dbReference>
<keyword evidence="3" id="KW-0813">Transport</keyword>
<feature type="domain" description="Cation efflux protein transmembrane" evidence="8">
    <location>
        <begin position="47"/>
        <end position="239"/>
    </location>
</feature>
<dbReference type="GO" id="GO:0015093">
    <property type="term" value="F:ferrous iron transmembrane transporter activity"/>
    <property type="evidence" value="ECO:0007669"/>
    <property type="project" value="TreeGrafter"/>
</dbReference>
<feature type="domain" description="Cation efflux protein cytoplasmic" evidence="9">
    <location>
        <begin position="244"/>
        <end position="319"/>
    </location>
</feature>
<dbReference type="RefSeq" id="WP_244903901.1">
    <property type="nucleotide sequence ID" value="NZ_OBQK01000018.1"/>
</dbReference>
<gene>
    <name evidence="10" type="ORF">SAMN05421879_11825</name>
</gene>
<dbReference type="GO" id="GO:0015341">
    <property type="term" value="F:zinc efflux antiporter activity"/>
    <property type="evidence" value="ECO:0007669"/>
    <property type="project" value="TreeGrafter"/>
</dbReference>
<dbReference type="SUPFAM" id="SSF161111">
    <property type="entry name" value="Cation efflux protein transmembrane domain-like"/>
    <property type="match status" value="1"/>
</dbReference>
<reference evidence="11" key="1">
    <citation type="submission" date="2017-08" db="EMBL/GenBank/DDBJ databases">
        <authorList>
            <person name="Varghese N."/>
            <person name="Submissions S."/>
        </authorList>
    </citation>
    <scope>NUCLEOTIDE SEQUENCE [LARGE SCALE GENOMIC DNA]</scope>
    <source>
        <strain evidence="11">USBA17B2</strain>
    </source>
</reference>
<evidence type="ECO:0000256" key="4">
    <source>
        <dbReference type="ARBA" id="ARBA00022692"/>
    </source>
</evidence>
<keyword evidence="11" id="KW-1185">Reference proteome</keyword>
<dbReference type="InterPro" id="IPR027470">
    <property type="entry name" value="Cation_efflux_CTD"/>
</dbReference>
<dbReference type="FunFam" id="1.20.1510.10:FF:000006">
    <property type="entry name" value="Divalent cation efflux transporter"/>
    <property type="match status" value="1"/>
</dbReference>
<comment type="similarity">
    <text evidence="2">Belongs to the cation diffusion facilitator (CDF) transporter (TC 2.A.4) family.</text>
</comment>
<dbReference type="PANTHER" id="PTHR43840">
    <property type="entry name" value="MITOCHONDRIAL METAL TRANSPORTER 1-RELATED"/>
    <property type="match status" value="1"/>
</dbReference>
<keyword evidence="4 7" id="KW-0812">Transmembrane</keyword>
<comment type="subcellular location">
    <subcellularLocation>
        <location evidence="1">Membrane</location>
        <topology evidence="1">Multi-pass membrane protein</topology>
    </subcellularLocation>
</comment>
<feature type="transmembrane region" description="Helical" evidence="7">
    <location>
        <begin position="191"/>
        <end position="208"/>
    </location>
</feature>
<dbReference type="InterPro" id="IPR002524">
    <property type="entry name" value="Cation_efflux"/>
</dbReference>
<evidence type="ECO:0000256" key="7">
    <source>
        <dbReference type="SAM" id="Phobius"/>
    </source>
</evidence>
<sequence>MPTSPDRDHPSSVLARVRHALVPHSHDHAAAIQTAEQSSAEGIRAAWISLAGMAATAAMQIVIVWISGSIGLLADTVHTLGHLVTTIPLIIAFRVGLRAPTRRFAYGFRRAEDLVGLLIGLVIALSAVLIIWESVRALAQPRELANLGWVLVAAVVGATGNEVVARYRIRVGRRIGSAALVAEGQHARTDALTSLAVLLGAGGAWLGWPQADAVVGLGIAAVIVVVLVRSMGTTLTRLMDGVDHGTLDRVEEIAATVPGVLTVEHARARWVGHRMEADVQVQVDPALTVREGDTIAHGVAEALTARVPNLDHVDVHACPAADQAADVRAGRRRGAEG</sequence>
<evidence type="ECO:0000313" key="10">
    <source>
        <dbReference type="EMBL" id="SOC57911.1"/>
    </source>
</evidence>
<accession>A0A285VZ08</accession>
<dbReference type="Pfam" id="PF01545">
    <property type="entry name" value="Cation_efflux"/>
    <property type="match status" value="1"/>
</dbReference>
<evidence type="ECO:0000259" key="9">
    <source>
        <dbReference type="Pfam" id="PF16916"/>
    </source>
</evidence>
<dbReference type="InterPro" id="IPR027469">
    <property type="entry name" value="Cation_efflux_TMD_sf"/>
</dbReference>
<evidence type="ECO:0000256" key="6">
    <source>
        <dbReference type="ARBA" id="ARBA00023136"/>
    </source>
</evidence>
<dbReference type="InterPro" id="IPR050291">
    <property type="entry name" value="CDF_Transporter"/>
</dbReference>
<dbReference type="Pfam" id="PF16916">
    <property type="entry name" value="ZT_dimer"/>
    <property type="match status" value="1"/>
</dbReference>
<name>A0A285VZ08_9MICO</name>
<protein>
    <submittedName>
        <fullName evidence="10">Cation diffusion facilitator family transporter</fullName>
    </submittedName>
</protein>
<dbReference type="InterPro" id="IPR036837">
    <property type="entry name" value="Cation_efflux_CTD_sf"/>
</dbReference>
<dbReference type="GO" id="GO:0005886">
    <property type="term" value="C:plasma membrane"/>
    <property type="evidence" value="ECO:0007669"/>
    <property type="project" value="TreeGrafter"/>
</dbReference>
<evidence type="ECO:0000256" key="1">
    <source>
        <dbReference type="ARBA" id="ARBA00004141"/>
    </source>
</evidence>
<dbReference type="EMBL" id="OBQK01000018">
    <property type="protein sequence ID" value="SOC57911.1"/>
    <property type="molecule type" value="Genomic_DNA"/>
</dbReference>
<organism evidence="10 11">
    <name type="scientific">Ornithinimicrobium cerasi</name>
    <dbReference type="NCBI Taxonomy" id="2248773"/>
    <lineage>
        <taxon>Bacteria</taxon>
        <taxon>Bacillati</taxon>
        <taxon>Actinomycetota</taxon>
        <taxon>Actinomycetes</taxon>
        <taxon>Micrococcales</taxon>
        <taxon>Ornithinimicrobiaceae</taxon>
        <taxon>Ornithinimicrobium</taxon>
    </lineage>
</organism>
<keyword evidence="6 7" id="KW-0472">Membrane</keyword>
<evidence type="ECO:0000256" key="2">
    <source>
        <dbReference type="ARBA" id="ARBA00008114"/>
    </source>
</evidence>
<dbReference type="Gene3D" id="3.30.70.1350">
    <property type="entry name" value="Cation efflux protein, cytoplasmic domain"/>
    <property type="match status" value="1"/>
</dbReference>
<dbReference type="InterPro" id="IPR058533">
    <property type="entry name" value="Cation_efflux_TM"/>
</dbReference>
<dbReference type="GO" id="GO:0006882">
    <property type="term" value="P:intracellular zinc ion homeostasis"/>
    <property type="evidence" value="ECO:0007669"/>
    <property type="project" value="TreeGrafter"/>
</dbReference>
<dbReference type="Proteomes" id="UP000219688">
    <property type="component" value="Unassembled WGS sequence"/>
</dbReference>
<feature type="transmembrane region" description="Helical" evidence="7">
    <location>
        <begin position="144"/>
        <end position="164"/>
    </location>
</feature>
<dbReference type="NCBIfam" id="TIGR01297">
    <property type="entry name" value="CDF"/>
    <property type="match status" value="1"/>
</dbReference>
<keyword evidence="5 7" id="KW-1133">Transmembrane helix</keyword>
<dbReference type="Gene3D" id="1.20.1510.10">
    <property type="entry name" value="Cation efflux protein transmembrane domain"/>
    <property type="match status" value="1"/>
</dbReference>
<proteinExistence type="inferred from homology"/>
<dbReference type="SUPFAM" id="SSF160240">
    <property type="entry name" value="Cation efflux protein cytoplasmic domain-like"/>
    <property type="match status" value="1"/>
</dbReference>
<dbReference type="AlphaFoldDB" id="A0A285VZ08"/>
<feature type="transmembrane region" description="Helical" evidence="7">
    <location>
        <begin position="72"/>
        <end position="93"/>
    </location>
</feature>